<reference evidence="1 2" key="1">
    <citation type="submission" date="2020-12" db="EMBL/GenBank/DDBJ databases">
        <authorList>
            <person name="Liu A.A."/>
            <person name="Ma F.F."/>
        </authorList>
    </citation>
    <scope>NUCLEOTIDE SEQUENCE [LARGE SCALE GENOMIC DNA]</scope>
</reference>
<keyword evidence="2" id="KW-1185">Reference proteome</keyword>
<proteinExistence type="predicted"/>
<dbReference type="EMBL" id="MW363799">
    <property type="protein sequence ID" value="QQO38236.1"/>
    <property type="molecule type" value="Genomic_DNA"/>
</dbReference>
<evidence type="ECO:0000313" key="1">
    <source>
        <dbReference type="EMBL" id="QQO38236.1"/>
    </source>
</evidence>
<sequence>MMLYNSLFSSKRNKLKCERNAGMPYKPLSTTFDNITSSFEYGCSLMSLVI</sequence>
<protein>
    <submittedName>
        <fullName evidence="1">Uncharacterized protein</fullName>
    </submittedName>
</protein>
<name>A0A7T7Z7V9_9CAUD</name>
<gene>
    <name evidence="1" type="ORF">LSA2366_0013</name>
</gene>
<dbReference type="Proteomes" id="UP000595710">
    <property type="component" value="Segment"/>
</dbReference>
<organism evidence="1 2">
    <name type="scientific">Staphylococcus phage LSA2366</name>
    <dbReference type="NCBI Taxonomy" id="2797417"/>
    <lineage>
        <taxon>Viruses</taxon>
        <taxon>Duplodnaviria</taxon>
        <taxon>Heunggongvirae</taxon>
        <taxon>Uroviricota</taxon>
        <taxon>Caudoviricetes</taxon>
        <taxon>Rountreeviridae</taxon>
        <taxon>Rakietenvirinae</taxon>
        <taxon>Rosenblumvirus</taxon>
        <taxon>Rosenblumvirus LSA2366</taxon>
    </lineage>
</organism>
<evidence type="ECO:0000313" key="2">
    <source>
        <dbReference type="Proteomes" id="UP000595710"/>
    </source>
</evidence>
<accession>A0A7T7Z7V9</accession>